<dbReference type="SUPFAM" id="SSF49777">
    <property type="entry name" value="PEBP-like"/>
    <property type="match status" value="1"/>
</dbReference>
<dbReference type="EMBL" id="CACRSQ010000003">
    <property type="protein sequence ID" value="VYT10306.1"/>
    <property type="molecule type" value="Genomic_DNA"/>
</dbReference>
<protein>
    <submittedName>
        <fullName evidence="1">Putative kinase inhibitor protein</fullName>
    </submittedName>
</protein>
<dbReference type="InterPro" id="IPR008914">
    <property type="entry name" value="PEBP"/>
</dbReference>
<proteinExistence type="predicted"/>
<evidence type="ECO:0000313" key="1">
    <source>
        <dbReference type="EMBL" id="VYT10306.1"/>
    </source>
</evidence>
<name>A0A6N2U4B1_9FIRM</name>
<dbReference type="AlphaFoldDB" id="A0A6N2U4B1"/>
<dbReference type="RefSeq" id="WP_006567319.1">
    <property type="nucleotide sequence ID" value="NZ_BAABZP010000001.1"/>
</dbReference>
<dbReference type="InterPro" id="IPR005247">
    <property type="entry name" value="YbhB_YbcL/LppC-like"/>
</dbReference>
<dbReference type="Gene3D" id="3.90.280.10">
    <property type="entry name" value="PEBP-like"/>
    <property type="match status" value="1"/>
</dbReference>
<organism evidence="1">
    <name type="scientific">Anaerostipes caccae</name>
    <dbReference type="NCBI Taxonomy" id="105841"/>
    <lineage>
        <taxon>Bacteria</taxon>
        <taxon>Bacillati</taxon>
        <taxon>Bacillota</taxon>
        <taxon>Clostridia</taxon>
        <taxon>Lachnospirales</taxon>
        <taxon>Lachnospiraceae</taxon>
        <taxon>Anaerostipes</taxon>
    </lineage>
</organism>
<gene>
    <name evidence="1" type="ORF">ACLFYP115_01655</name>
</gene>
<dbReference type="Pfam" id="PF01161">
    <property type="entry name" value="PBP"/>
    <property type="match status" value="1"/>
</dbReference>
<accession>A0A6N2U4B1</accession>
<dbReference type="NCBIfam" id="TIGR00481">
    <property type="entry name" value="YbhB/YbcL family Raf kinase inhibitor-like protein"/>
    <property type="match status" value="1"/>
</dbReference>
<dbReference type="InterPro" id="IPR036610">
    <property type="entry name" value="PEBP-like_sf"/>
</dbReference>
<reference evidence="1" key="1">
    <citation type="submission" date="2019-11" db="EMBL/GenBank/DDBJ databases">
        <authorList>
            <person name="Feng L."/>
        </authorList>
    </citation>
    <scope>NUCLEOTIDE SEQUENCE</scope>
    <source>
        <strain evidence="1">AcaccaeLFYP115</strain>
    </source>
</reference>
<dbReference type="CDD" id="cd00865">
    <property type="entry name" value="PEBP_bact_arch"/>
    <property type="match status" value="1"/>
</dbReference>
<sequence length="169" mass="19319">MYISSVGISNGIIEKKYGGYGTNFNENNIPMYSLPFKIEEAPKNTISFAFILEDKDAYAVTGFQWIHWLGANLLRNELKENESQTATDFIQGANSWISIQGNQQSRKQSSYYGGMTPPDKSHTYELHVFALDKKLCIENGFYLNELWKQMDGHIIEEAVLKGIYEKVPF</sequence>